<comment type="caution">
    <text evidence="1">The sequence shown here is derived from an EMBL/GenBank/DDBJ whole genome shotgun (WGS) entry which is preliminary data.</text>
</comment>
<evidence type="ECO:0008006" key="2">
    <source>
        <dbReference type="Google" id="ProtNLM"/>
    </source>
</evidence>
<gene>
    <name evidence="1" type="ORF">S06H3_21996</name>
</gene>
<dbReference type="Gene3D" id="3.30.360.10">
    <property type="entry name" value="Dihydrodipicolinate Reductase, domain 2"/>
    <property type="match status" value="1"/>
</dbReference>
<feature type="non-terminal residue" evidence="1">
    <location>
        <position position="1"/>
    </location>
</feature>
<reference evidence="1" key="1">
    <citation type="journal article" date="2014" name="Front. Microbiol.">
        <title>High frequency of phylogenetically diverse reductive dehalogenase-homologous genes in deep subseafloor sedimentary metagenomes.</title>
        <authorList>
            <person name="Kawai M."/>
            <person name="Futagami T."/>
            <person name="Toyoda A."/>
            <person name="Takaki Y."/>
            <person name="Nishi S."/>
            <person name="Hori S."/>
            <person name="Arai W."/>
            <person name="Tsubouchi T."/>
            <person name="Morono Y."/>
            <person name="Uchiyama I."/>
            <person name="Ito T."/>
            <person name="Fujiyama A."/>
            <person name="Inagaki F."/>
            <person name="Takami H."/>
        </authorList>
    </citation>
    <scope>NUCLEOTIDE SEQUENCE</scope>
    <source>
        <strain evidence="1">Expedition CK06-06</strain>
    </source>
</reference>
<dbReference type="EMBL" id="BARV01011662">
    <property type="protein sequence ID" value="GAI10662.1"/>
    <property type="molecule type" value="Genomic_DNA"/>
</dbReference>
<protein>
    <recommendedName>
        <fullName evidence="2">Gfo/Idh/MocA-like oxidoreductase C-terminal domain-containing protein</fullName>
    </recommendedName>
</protein>
<name>X1KU97_9ZZZZ</name>
<dbReference type="AlphaFoldDB" id="X1KU97"/>
<sequence length="63" mass="7230">YPGGHTEGFPDTSKQLFNNVYRQILAGGESQFDFPTFEDGYRELVLCEAIVNSSKKEKWQEVK</sequence>
<proteinExistence type="predicted"/>
<organism evidence="1">
    <name type="scientific">marine sediment metagenome</name>
    <dbReference type="NCBI Taxonomy" id="412755"/>
    <lineage>
        <taxon>unclassified sequences</taxon>
        <taxon>metagenomes</taxon>
        <taxon>ecological metagenomes</taxon>
    </lineage>
</organism>
<evidence type="ECO:0000313" key="1">
    <source>
        <dbReference type="EMBL" id="GAI10662.1"/>
    </source>
</evidence>
<accession>X1KU97</accession>